<dbReference type="RefSeq" id="XP_015933731.2">
    <property type="nucleotide sequence ID" value="XM_016078245.3"/>
</dbReference>
<dbReference type="PANTHER" id="PTHR34546">
    <property type="entry name" value="OS06G0153600 PROTEIN"/>
    <property type="match status" value="1"/>
</dbReference>
<feature type="compositionally biased region" description="Basic and acidic residues" evidence="1">
    <location>
        <begin position="418"/>
        <end position="429"/>
    </location>
</feature>
<dbReference type="Proteomes" id="UP000515211">
    <property type="component" value="Chromosome 7"/>
</dbReference>
<dbReference type="KEGG" id="adu:107459932"/>
<evidence type="ECO:0000313" key="3">
    <source>
        <dbReference type="RefSeq" id="XP_015933731.2"/>
    </source>
</evidence>
<reference evidence="2" key="1">
    <citation type="journal article" date="2016" name="Nat. Genet.">
        <title>The genome sequences of Arachis duranensis and Arachis ipaensis, the diploid ancestors of cultivated peanut.</title>
        <authorList>
            <person name="Bertioli D.J."/>
            <person name="Cannon S.B."/>
            <person name="Froenicke L."/>
            <person name="Huang G."/>
            <person name="Farmer A.D."/>
            <person name="Cannon E.K."/>
            <person name="Liu X."/>
            <person name="Gao D."/>
            <person name="Clevenger J."/>
            <person name="Dash S."/>
            <person name="Ren L."/>
            <person name="Moretzsohn M.C."/>
            <person name="Shirasawa K."/>
            <person name="Huang W."/>
            <person name="Vidigal B."/>
            <person name="Abernathy B."/>
            <person name="Chu Y."/>
            <person name="Niederhuth C.E."/>
            <person name="Umale P."/>
            <person name="Araujo A.C."/>
            <person name="Kozik A."/>
            <person name="Kim K.D."/>
            <person name="Burow M.D."/>
            <person name="Varshney R.K."/>
            <person name="Wang X."/>
            <person name="Zhang X."/>
            <person name="Barkley N."/>
            <person name="Guimaraes P.M."/>
            <person name="Isobe S."/>
            <person name="Guo B."/>
            <person name="Liao B."/>
            <person name="Stalker H.T."/>
            <person name="Schmitz R.J."/>
            <person name="Scheffler B.E."/>
            <person name="Leal-Bertioli S.C."/>
            <person name="Xun X."/>
            <person name="Jackson S.A."/>
            <person name="Michelmore R."/>
            <person name="Ozias-Akins P."/>
        </authorList>
    </citation>
    <scope>NUCLEOTIDE SEQUENCE [LARGE SCALE GENOMIC DNA]</scope>
    <source>
        <strain evidence="2">cv. V14167</strain>
    </source>
</reference>
<accession>A0A6P4BYY9</accession>
<gene>
    <name evidence="3" type="primary">LOC107459932</name>
</gene>
<reference evidence="3" key="2">
    <citation type="submission" date="2025-08" db="UniProtKB">
        <authorList>
            <consortium name="RefSeq"/>
        </authorList>
    </citation>
    <scope>IDENTIFICATION</scope>
    <source>
        <tissue evidence="3">Whole plant</tissue>
    </source>
</reference>
<name>A0A6P4BYY9_ARADU</name>
<feature type="region of interest" description="Disordered" evidence="1">
    <location>
        <begin position="398"/>
        <end position="429"/>
    </location>
</feature>
<sequence length="429" mass="49333">MITGLAMELSDRRRTRFWEDVWLQCGFLKDRFPRLFSVSNQCGLTVGDCGFWDGLEWVWNFQWRRELFQWELDLLSQLHEALILVLQEGMLPEDVTSYSFTKSIWNDFVPSRVELFAWFVLVHHLFLGYDFAWQVWSAWLSMFGRPCSHFTQFRDPTLLLLLFLQFLGINMNQIKPQDNAAAAAKAITPFQSDEHESPATEVSHESPVSGAGWVCKIPSEDSGWRSFNTKSSSQTHLLSAEEKSTIAALDLQLKAVKACKAFLVGNTNSDSDEDDIIDDEDEDDDEDESIDGDDNDDEGDESAEYKFFEKVFKEDGELRRYYENNHKEGHFYCLVCGAVWKKVWKRFKDCNQLLQHSTTVLRTKRMRAHRAYAQVVCKVIGWDIDQLPVNSRKILVESKKSGGDGMDDSNGETGNGNADERVDDLVHVQ</sequence>
<dbReference type="AlphaFoldDB" id="A0A6P4BYY9"/>
<dbReference type="GeneID" id="107459932"/>
<dbReference type="PANTHER" id="PTHR34546:SF7">
    <property type="match status" value="1"/>
</dbReference>
<evidence type="ECO:0000313" key="2">
    <source>
        <dbReference type="Proteomes" id="UP000515211"/>
    </source>
</evidence>
<organism evidence="2 3">
    <name type="scientific">Arachis duranensis</name>
    <name type="common">Wild peanut</name>
    <dbReference type="NCBI Taxonomy" id="130453"/>
    <lineage>
        <taxon>Eukaryota</taxon>
        <taxon>Viridiplantae</taxon>
        <taxon>Streptophyta</taxon>
        <taxon>Embryophyta</taxon>
        <taxon>Tracheophyta</taxon>
        <taxon>Spermatophyta</taxon>
        <taxon>Magnoliopsida</taxon>
        <taxon>eudicotyledons</taxon>
        <taxon>Gunneridae</taxon>
        <taxon>Pentapetalae</taxon>
        <taxon>rosids</taxon>
        <taxon>fabids</taxon>
        <taxon>Fabales</taxon>
        <taxon>Fabaceae</taxon>
        <taxon>Papilionoideae</taxon>
        <taxon>50 kb inversion clade</taxon>
        <taxon>dalbergioids sensu lato</taxon>
        <taxon>Dalbergieae</taxon>
        <taxon>Pterocarpus clade</taxon>
        <taxon>Arachis</taxon>
    </lineage>
</organism>
<keyword evidence="2" id="KW-1185">Reference proteome</keyword>
<protein>
    <submittedName>
        <fullName evidence="3">Uncharacterized protein LOC107459932</fullName>
    </submittedName>
</protein>
<evidence type="ECO:0000256" key="1">
    <source>
        <dbReference type="SAM" id="MobiDB-lite"/>
    </source>
</evidence>
<proteinExistence type="predicted"/>
<feature type="region of interest" description="Disordered" evidence="1">
    <location>
        <begin position="270"/>
        <end position="300"/>
    </location>
</feature>